<dbReference type="InterPro" id="IPR032710">
    <property type="entry name" value="NTF2-like_dom_sf"/>
</dbReference>
<dbReference type="CDD" id="cd00531">
    <property type="entry name" value="NTF2_like"/>
    <property type="match status" value="1"/>
</dbReference>
<organism evidence="1">
    <name type="scientific">Oscillatoriales cyanobacterium SpSt-402</name>
    <dbReference type="NCBI Taxonomy" id="2282168"/>
    <lineage>
        <taxon>Bacteria</taxon>
        <taxon>Bacillati</taxon>
        <taxon>Cyanobacteriota</taxon>
        <taxon>Cyanophyceae</taxon>
        <taxon>Oscillatoriophycideae</taxon>
        <taxon>Oscillatoriales</taxon>
    </lineage>
</organism>
<sequence>MTLVNNPNLVEELTQLYLRYEKALVENDLAVLDELFWESSDVVRFGATENLYGILQIRQFRSDRPTHDLARSISNLKVVTFGEDTAAITLEFQRTMNNVTRSGRQSQFWRKFPEGWKIVSAHVSLLPLEGNRPQLQSALA</sequence>
<dbReference type="NCBIfam" id="NF033625">
    <property type="entry name" value="HpxZ"/>
    <property type="match status" value="1"/>
</dbReference>
<proteinExistence type="predicted"/>
<dbReference type="Pfam" id="PF11533">
    <property type="entry name" value="AtzH-like"/>
    <property type="match status" value="1"/>
</dbReference>
<accession>A0A832H1Z2</accession>
<dbReference type="SUPFAM" id="SSF54427">
    <property type="entry name" value="NTF2-like"/>
    <property type="match status" value="1"/>
</dbReference>
<protein>
    <submittedName>
        <fullName evidence="1">Oxalurate catabolism protein HpxZ</fullName>
    </submittedName>
</protein>
<reference evidence="1" key="1">
    <citation type="journal article" date="2020" name="mSystems">
        <title>Genome- and Community-Level Interaction Insights into Carbon Utilization and Element Cycling Functions of Hydrothermarchaeota in Hydrothermal Sediment.</title>
        <authorList>
            <person name="Zhou Z."/>
            <person name="Liu Y."/>
            <person name="Xu W."/>
            <person name="Pan J."/>
            <person name="Luo Z.H."/>
            <person name="Li M."/>
        </authorList>
    </citation>
    <scope>NUCLEOTIDE SEQUENCE [LARGE SCALE GENOMIC DNA]</scope>
    <source>
        <strain evidence="1">SpSt-402</strain>
    </source>
</reference>
<evidence type="ECO:0000313" key="1">
    <source>
        <dbReference type="EMBL" id="HGW94154.1"/>
    </source>
</evidence>
<dbReference type="InterPro" id="IPR024507">
    <property type="entry name" value="AtzH-like"/>
</dbReference>
<dbReference type="AlphaFoldDB" id="A0A832H1Z2"/>
<dbReference type="EMBL" id="DSRD01000492">
    <property type="protein sequence ID" value="HGW94154.1"/>
    <property type="molecule type" value="Genomic_DNA"/>
</dbReference>
<gene>
    <name evidence="1" type="primary">hpxZ</name>
    <name evidence="1" type="ORF">ENR47_07715</name>
</gene>
<name>A0A832H1Z2_9CYAN</name>
<dbReference type="Gene3D" id="3.10.450.50">
    <property type="match status" value="1"/>
</dbReference>
<comment type="caution">
    <text evidence="1">The sequence shown here is derived from an EMBL/GenBank/DDBJ whole genome shotgun (WGS) entry which is preliminary data.</text>
</comment>